<evidence type="ECO:0000256" key="5">
    <source>
        <dbReference type="ARBA" id="ARBA00022737"/>
    </source>
</evidence>
<feature type="region of interest" description="Disordered" evidence="14">
    <location>
        <begin position="320"/>
        <end position="457"/>
    </location>
</feature>
<keyword evidence="17" id="KW-1185">Reference proteome</keyword>
<keyword evidence="3" id="KW-0479">Metal-binding</keyword>
<comment type="function">
    <text evidence="10">Mediates cell-cell adhesion in a calcium-dependent manner. Able to inhibit growth in several cell lines.</text>
</comment>
<comment type="subcellular location">
    <subcellularLocation>
        <location evidence="1">Secreted</location>
    </subcellularLocation>
</comment>
<dbReference type="PROSITE" id="PS00018">
    <property type="entry name" value="EF_HAND_1"/>
    <property type="match status" value="2"/>
</dbReference>
<feature type="compositionally biased region" description="Low complexity" evidence="14">
    <location>
        <begin position="166"/>
        <end position="180"/>
    </location>
</feature>
<feature type="compositionally biased region" description="Low complexity" evidence="14">
    <location>
        <begin position="111"/>
        <end position="128"/>
    </location>
</feature>
<evidence type="ECO:0000259" key="15">
    <source>
        <dbReference type="PROSITE" id="PS50222"/>
    </source>
</evidence>
<proteinExistence type="predicted"/>
<reference evidence="16" key="2">
    <citation type="submission" date="2025-08" db="UniProtKB">
        <authorList>
            <consortium name="Ensembl"/>
        </authorList>
    </citation>
    <scope>IDENTIFICATION</scope>
</reference>
<keyword evidence="8" id="KW-0130">Cell adhesion</keyword>
<evidence type="ECO:0000256" key="8">
    <source>
        <dbReference type="ARBA" id="ARBA00022889"/>
    </source>
</evidence>
<dbReference type="AlphaFoldDB" id="A0A8I3WMU4"/>
<evidence type="ECO:0000256" key="10">
    <source>
        <dbReference type="ARBA" id="ARBA00058165"/>
    </source>
</evidence>
<dbReference type="InterPro" id="IPR011992">
    <property type="entry name" value="EF-hand-dom_pair"/>
</dbReference>
<accession>A0A8I3WMU4</accession>
<evidence type="ECO:0000256" key="7">
    <source>
        <dbReference type="ARBA" id="ARBA00022837"/>
    </source>
</evidence>
<feature type="compositionally biased region" description="Gly residues" evidence="14">
    <location>
        <begin position="152"/>
        <end position="165"/>
    </location>
</feature>
<sequence length="468" mass="50052">MNTRTHSASPYVSHTPTCVHTGTHTSTHTHAHTLTMSYACAHAHSHTRSHKHTSTPTHKHTSALTLTHGLAHAHMRTQALAHTRTHTHSHAHARAQPLPPRARGGRWWSCGRPSPAGGRAGRRLALAPHSARPGRRLQLEGRRGAATWSGPGEAGGGRRGAGGAAAGSALRAGPSAPRGAAAVPGRMIPLMMRVLTLLLLPKGQAAPKDGVTRPDSEVQHQFLPNPFQPGTEQLRLLQSYLKGLERTEVKPEHLSREQVLLYLFALHDYDQSGQLDGLELLSMLTAALAPGAASSPTTNPVILIVDKVLETQDLNGDGLMTPAELINFPGEAPSHVEPREPLAPSPQEPQAVGRQSLVAKSPLRQETQEALGRREAEGQLEAKRESLESVQEPGGQAEADRDGPGPIGEAVGQAEAEDVPRPKGEAEGQAEARENGEEAKELPGETLESKNTPNEFEVHIVQLENDEI</sequence>
<protein>
    <recommendedName>
        <fullName evidence="11">Cell growth regulator with EF hand domain protein 1</fullName>
    </recommendedName>
    <alternativeName>
        <fullName evidence="13">Cell growth regulatory gene 11 protein</fullName>
    </alternativeName>
    <alternativeName>
        <fullName evidence="12">Hydrophobestin</fullName>
    </alternativeName>
</protein>
<dbReference type="GO" id="GO:0005509">
    <property type="term" value="F:calcium ion binding"/>
    <property type="evidence" value="ECO:0007669"/>
    <property type="project" value="InterPro"/>
</dbReference>
<feature type="region of interest" description="Disordered" evidence="14">
    <location>
        <begin position="81"/>
        <end position="180"/>
    </location>
</feature>
<dbReference type="GO" id="GO:0051726">
    <property type="term" value="P:regulation of cell cycle"/>
    <property type="evidence" value="ECO:0007669"/>
    <property type="project" value="UniProtKB-KW"/>
</dbReference>
<dbReference type="SUPFAM" id="SSF47473">
    <property type="entry name" value="EF-hand"/>
    <property type="match status" value="1"/>
</dbReference>
<gene>
    <name evidence="16" type="primary">PREB</name>
</gene>
<dbReference type="PROSITE" id="PS50222">
    <property type="entry name" value="EF_HAND_2"/>
    <property type="match status" value="1"/>
</dbReference>
<dbReference type="Gene3D" id="1.10.238.10">
    <property type="entry name" value="EF-hand"/>
    <property type="match status" value="1"/>
</dbReference>
<organism evidence="16 17">
    <name type="scientific">Callithrix jacchus</name>
    <name type="common">White-tufted-ear marmoset</name>
    <name type="synonym">Simia Jacchus</name>
    <dbReference type="NCBI Taxonomy" id="9483"/>
    <lineage>
        <taxon>Eukaryota</taxon>
        <taxon>Metazoa</taxon>
        <taxon>Chordata</taxon>
        <taxon>Craniata</taxon>
        <taxon>Vertebrata</taxon>
        <taxon>Euteleostomi</taxon>
        <taxon>Mammalia</taxon>
        <taxon>Eutheria</taxon>
        <taxon>Euarchontoglires</taxon>
        <taxon>Primates</taxon>
        <taxon>Haplorrhini</taxon>
        <taxon>Platyrrhini</taxon>
        <taxon>Cebidae</taxon>
        <taxon>Callitrichinae</taxon>
        <taxon>Callithrix</taxon>
        <taxon>Callithrix</taxon>
    </lineage>
</organism>
<evidence type="ECO:0000256" key="3">
    <source>
        <dbReference type="ARBA" id="ARBA00022723"/>
    </source>
</evidence>
<evidence type="ECO:0000256" key="13">
    <source>
        <dbReference type="ARBA" id="ARBA00080394"/>
    </source>
</evidence>
<keyword evidence="4" id="KW-0732">Signal</keyword>
<name>A0A8I3WMU4_CALJA</name>
<evidence type="ECO:0000313" key="17">
    <source>
        <dbReference type="Proteomes" id="UP000008225"/>
    </source>
</evidence>
<feature type="compositionally biased region" description="Basic and acidic residues" evidence="14">
    <location>
        <begin position="371"/>
        <end position="387"/>
    </location>
</feature>
<dbReference type="Proteomes" id="UP000008225">
    <property type="component" value="Chromosome 14"/>
</dbReference>
<dbReference type="Ensembl" id="ENSCJAT00000139427.1">
    <property type="protein sequence ID" value="ENSCJAP00000092989.1"/>
    <property type="gene ID" value="ENSCJAG00000001207.5"/>
</dbReference>
<evidence type="ECO:0000256" key="14">
    <source>
        <dbReference type="SAM" id="MobiDB-lite"/>
    </source>
</evidence>
<evidence type="ECO:0000256" key="4">
    <source>
        <dbReference type="ARBA" id="ARBA00022729"/>
    </source>
</evidence>
<dbReference type="FunFam" id="1.10.238.10:FF:000184">
    <property type="entry name" value="cell growth regulator with EF hand domain protein 1"/>
    <property type="match status" value="1"/>
</dbReference>
<dbReference type="PANTHER" id="PTHR23104">
    <property type="entry name" value="MULTIPLE COAGULATION FACTOR DEFICIENCY PROTEIN 2 NEURAL STEM CELL DERIVED NEURONAL SURVIVAL PROTEIN"/>
    <property type="match status" value="1"/>
</dbReference>
<dbReference type="GeneTree" id="ENSGT00390000018031"/>
<evidence type="ECO:0000256" key="6">
    <source>
        <dbReference type="ARBA" id="ARBA00022810"/>
    </source>
</evidence>
<dbReference type="InterPro" id="IPR018247">
    <property type="entry name" value="EF_Hand_1_Ca_BS"/>
</dbReference>
<reference evidence="16 17" key="1">
    <citation type="submission" date="2009-03" db="EMBL/GenBank/DDBJ databases">
        <authorList>
            <person name="Warren W."/>
            <person name="Ye L."/>
            <person name="Minx P."/>
            <person name="Worley K."/>
            <person name="Gibbs R."/>
            <person name="Wilson R.K."/>
        </authorList>
    </citation>
    <scope>NUCLEOTIDE SEQUENCE [LARGE SCALE GENOMIC DNA]</scope>
</reference>
<keyword evidence="5" id="KW-0677">Repeat</keyword>
<evidence type="ECO:0000256" key="2">
    <source>
        <dbReference type="ARBA" id="ARBA00022525"/>
    </source>
</evidence>
<evidence type="ECO:0000256" key="9">
    <source>
        <dbReference type="ARBA" id="ARBA00023306"/>
    </source>
</evidence>
<dbReference type="InterPro" id="IPR002048">
    <property type="entry name" value="EF_hand_dom"/>
</dbReference>
<evidence type="ECO:0000256" key="1">
    <source>
        <dbReference type="ARBA" id="ARBA00004613"/>
    </source>
</evidence>
<feature type="compositionally biased region" description="Basic residues" evidence="14">
    <location>
        <begin position="83"/>
        <end position="93"/>
    </location>
</feature>
<keyword evidence="9" id="KW-0131">Cell cycle</keyword>
<dbReference type="GO" id="GO:0007155">
    <property type="term" value="P:cell adhesion"/>
    <property type="evidence" value="ECO:0007669"/>
    <property type="project" value="UniProtKB-KW"/>
</dbReference>
<dbReference type="InterPro" id="IPR052110">
    <property type="entry name" value="MCFD2-like"/>
</dbReference>
<keyword evidence="6" id="KW-0338">Growth arrest</keyword>
<reference evidence="16" key="3">
    <citation type="submission" date="2025-09" db="UniProtKB">
        <authorList>
            <consortium name="Ensembl"/>
        </authorList>
    </citation>
    <scope>IDENTIFICATION</scope>
</reference>
<dbReference type="GO" id="GO:0005576">
    <property type="term" value="C:extracellular region"/>
    <property type="evidence" value="ECO:0007669"/>
    <property type="project" value="UniProtKB-SubCell"/>
</dbReference>
<feature type="compositionally biased region" description="Basic and acidic residues" evidence="14">
    <location>
        <begin position="418"/>
        <end position="443"/>
    </location>
</feature>
<evidence type="ECO:0000313" key="16">
    <source>
        <dbReference type="Ensembl" id="ENSCJAP00000092989.1"/>
    </source>
</evidence>
<evidence type="ECO:0000256" key="11">
    <source>
        <dbReference type="ARBA" id="ARBA00070443"/>
    </source>
</evidence>
<evidence type="ECO:0000256" key="12">
    <source>
        <dbReference type="ARBA" id="ARBA00079266"/>
    </source>
</evidence>
<keyword evidence="2" id="KW-0964">Secreted</keyword>
<dbReference type="PANTHER" id="PTHR23104:SF15">
    <property type="entry name" value="CELL GROWTH REGULATOR WITH EF HAND DOMAIN PROTEIN 1"/>
    <property type="match status" value="1"/>
</dbReference>
<feature type="domain" description="EF-hand" evidence="15">
    <location>
        <begin position="255"/>
        <end position="290"/>
    </location>
</feature>
<keyword evidence="7" id="KW-0106">Calcium</keyword>